<sequence>MIRTFFKKKVAETPLGSITVQDRTITDLTPLGSKHSPGMTKAGRLSFAGWMNGRKVKVYSAFSPRQIALSHAIRELPASGLSFPAILAHDDELVVEEWIQGPSLKQLERSRADKAPIAAAAEAVSRFLEMAQSDERYRALADEHAGAFCYIDDYLLRRVDGWKHLDAIGGFLARWQREDERHRAAVGARLSHPDLSLANIVMEEGSGRFVVIDNELVGVGPGWVIDWHNSFLKRRSMADAPVVPEAIRPFIDLTWRLRLLGSALSTGKLHRAIEQLDAETAPSW</sequence>
<dbReference type="EMBL" id="CP098828">
    <property type="protein sequence ID" value="XBO75132.1"/>
    <property type="molecule type" value="Genomic_DNA"/>
</dbReference>
<accession>A0AAU7KUC5</accession>
<dbReference type="RefSeq" id="WP_348815083.1">
    <property type="nucleotide sequence ID" value="NZ_CP098828.1"/>
</dbReference>
<evidence type="ECO:0000313" key="1">
    <source>
        <dbReference type="EMBL" id="XBO75132.1"/>
    </source>
</evidence>
<name>A0AAU7KUC5_9GAMM</name>
<dbReference type="SUPFAM" id="SSF56112">
    <property type="entry name" value="Protein kinase-like (PK-like)"/>
    <property type="match status" value="1"/>
</dbReference>
<dbReference type="InterPro" id="IPR011009">
    <property type="entry name" value="Kinase-like_dom_sf"/>
</dbReference>
<dbReference type="AlphaFoldDB" id="A0AAU7KUC5"/>
<organism evidence="1">
    <name type="scientific">Halomonas sp. H10-59</name>
    <dbReference type="NCBI Taxonomy" id="2950874"/>
    <lineage>
        <taxon>Bacteria</taxon>
        <taxon>Pseudomonadati</taxon>
        <taxon>Pseudomonadota</taxon>
        <taxon>Gammaproteobacteria</taxon>
        <taxon>Oceanospirillales</taxon>
        <taxon>Halomonadaceae</taxon>
        <taxon>Halomonas</taxon>
    </lineage>
</organism>
<reference evidence="1" key="1">
    <citation type="submission" date="2022-06" db="EMBL/GenBank/DDBJ databases">
        <title>A novel DMS-producing enzyme.</title>
        <authorList>
            <person name="Zhang Y."/>
        </authorList>
    </citation>
    <scope>NUCLEOTIDE SEQUENCE</scope>
    <source>
        <strain evidence="1">H10-59</strain>
    </source>
</reference>
<protein>
    <recommendedName>
        <fullName evidence="2">Aminoglycoside phosphotransferase domain-containing protein</fullName>
    </recommendedName>
</protein>
<proteinExistence type="predicted"/>
<evidence type="ECO:0008006" key="2">
    <source>
        <dbReference type="Google" id="ProtNLM"/>
    </source>
</evidence>
<gene>
    <name evidence="1" type="ORF">NFG57_20425</name>
</gene>